<feature type="compositionally biased region" description="Polar residues" evidence="1">
    <location>
        <begin position="249"/>
        <end position="265"/>
    </location>
</feature>
<feature type="compositionally biased region" description="Basic residues" evidence="1">
    <location>
        <begin position="117"/>
        <end position="134"/>
    </location>
</feature>
<evidence type="ECO:0000313" key="3">
    <source>
        <dbReference type="EMBL" id="KNC99826.1"/>
    </source>
</evidence>
<dbReference type="Pfam" id="PF00536">
    <property type="entry name" value="SAM_1"/>
    <property type="match status" value="1"/>
</dbReference>
<dbReference type="EMBL" id="KQ257457">
    <property type="protein sequence ID" value="KNC99826.1"/>
    <property type="molecule type" value="Genomic_DNA"/>
</dbReference>
<keyword evidence="4" id="KW-1185">Reference proteome</keyword>
<protein>
    <recommendedName>
        <fullName evidence="2">SAM domain-containing protein</fullName>
    </recommendedName>
</protein>
<sequence>MSSFSTMVYETDETSWTPESLASMKRADLQGMLKSLGLKGANKKSSEMASIILEHRRSCIPPSPLQPEQSNVAGTLYEQRAECNDPKPVMEQQRRETSTERDEDKENEVSVVERRTEMKRRKKPSKKDGKRRHGNLTTNTGSENANVNEAFDKEQISTTVDDDHANDVEGSQTHVKSLDESSHFDDAQEVPDVADMSDTTAESPWEVVSVPVTAAEESEPAAAKATYRQSKARSSRSVGTPAEGGLPETVNNSGFLPDMNSNEQGTMAMEGEETSNDRGTSQIASSTQSKADSRTPRVPEAVAPQRVPSISNFLAQNNLSQLTTLFRREELTDWTVVRALTVDTLRSLGVTAGTAIRFRLALQELFPSEDVDRHTPRHVNLAISMDSLQALMDEMAGLSLGEKRSSSEQVAATGPSTIRRNAPLSANAPHRQSLVSDETLRKRLLRQSVSKEGLNAHGGSYPRRSSVAPVTVATRKPKPIPAAACAAGPVDPVNERGIATTRQPPAAAMTSSTAVQIPIKKFFGKVELKKVQFANDGGGEKNSVGKFAPTPAPKKRPSARVKPGISGAQQDMGPSKTDADPFKI</sequence>
<dbReference type="VEuPathDB" id="FungiDB:SPPG_05200"/>
<feature type="compositionally biased region" description="Basic and acidic residues" evidence="1">
    <location>
        <begin position="176"/>
        <end position="186"/>
    </location>
</feature>
<dbReference type="AlphaFoldDB" id="A0A0L0HFM2"/>
<dbReference type="SUPFAM" id="SSF47769">
    <property type="entry name" value="SAM/Pointed domain"/>
    <property type="match status" value="1"/>
</dbReference>
<evidence type="ECO:0000313" key="4">
    <source>
        <dbReference type="Proteomes" id="UP000053201"/>
    </source>
</evidence>
<proteinExistence type="predicted"/>
<feature type="compositionally biased region" description="Polar residues" evidence="1">
    <location>
        <begin position="407"/>
        <end position="419"/>
    </location>
</feature>
<accession>A0A0L0HFM2</accession>
<name>A0A0L0HFM2_SPIPD</name>
<gene>
    <name evidence="3" type="ORF">SPPG_05200</name>
</gene>
<dbReference type="InterPro" id="IPR001660">
    <property type="entry name" value="SAM"/>
</dbReference>
<dbReference type="CDD" id="cd09487">
    <property type="entry name" value="SAM_superfamily"/>
    <property type="match status" value="1"/>
</dbReference>
<dbReference type="InterPro" id="IPR013761">
    <property type="entry name" value="SAM/pointed_sf"/>
</dbReference>
<organism evidence="3 4">
    <name type="scientific">Spizellomyces punctatus (strain DAOM BR117)</name>
    <dbReference type="NCBI Taxonomy" id="645134"/>
    <lineage>
        <taxon>Eukaryota</taxon>
        <taxon>Fungi</taxon>
        <taxon>Fungi incertae sedis</taxon>
        <taxon>Chytridiomycota</taxon>
        <taxon>Chytridiomycota incertae sedis</taxon>
        <taxon>Chytridiomycetes</taxon>
        <taxon>Spizellomycetales</taxon>
        <taxon>Spizellomycetaceae</taxon>
        <taxon>Spizellomyces</taxon>
    </lineage>
</organism>
<feature type="region of interest" description="Disordered" evidence="1">
    <location>
        <begin position="400"/>
        <end position="469"/>
    </location>
</feature>
<feature type="compositionally biased region" description="Basic and acidic residues" evidence="1">
    <location>
        <begin position="150"/>
        <end position="167"/>
    </location>
</feature>
<feature type="compositionally biased region" description="Polar residues" evidence="1">
    <location>
        <begin position="135"/>
        <end position="147"/>
    </location>
</feature>
<dbReference type="InParanoid" id="A0A0L0HFM2"/>
<feature type="region of interest" description="Disordered" evidence="1">
    <location>
        <begin position="212"/>
        <end position="299"/>
    </location>
</feature>
<dbReference type="GeneID" id="27688594"/>
<reference evidence="3 4" key="1">
    <citation type="submission" date="2009-08" db="EMBL/GenBank/DDBJ databases">
        <title>The Genome Sequence of Spizellomyces punctatus strain DAOM BR117.</title>
        <authorList>
            <consortium name="The Broad Institute Genome Sequencing Platform"/>
            <person name="Russ C."/>
            <person name="Cuomo C."/>
            <person name="Shea T."/>
            <person name="Young S.K."/>
            <person name="Zeng Q."/>
            <person name="Koehrsen M."/>
            <person name="Haas B."/>
            <person name="Borodovsky M."/>
            <person name="Guigo R."/>
            <person name="Alvarado L."/>
            <person name="Berlin A."/>
            <person name="Bochicchio J."/>
            <person name="Borenstein D."/>
            <person name="Chapman S."/>
            <person name="Chen Z."/>
            <person name="Engels R."/>
            <person name="Freedman E."/>
            <person name="Gellesch M."/>
            <person name="Goldberg J."/>
            <person name="Griggs A."/>
            <person name="Gujja S."/>
            <person name="Heiman D."/>
            <person name="Hepburn T."/>
            <person name="Howarth C."/>
            <person name="Jen D."/>
            <person name="Larson L."/>
            <person name="Lewis B."/>
            <person name="Mehta T."/>
            <person name="Park D."/>
            <person name="Pearson M."/>
            <person name="Roberts A."/>
            <person name="Saif S."/>
            <person name="Shenoy N."/>
            <person name="Sisk P."/>
            <person name="Stolte C."/>
            <person name="Sykes S."/>
            <person name="Thomson T."/>
            <person name="Walk T."/>
            <person name="White J."/>
            <person name="Yandava C."/>
            <person name="Burger G."/>
            <person name="Gray M.W."/>
            <person name="Holland P.W.H."/>
            <person name="King N."/>
            <person name="Lang F.B.F."/>
            <person name="Roger A.J."/>
            <person name="Ruiz-Trillo I."/>
            <person name="Lander E."/>
            <person name="Nusbaum C."/>
        </authorList>
    </citation>
    <scope>NUCLEOTIDE SEQUENCE [LARGE SCALE GENOMIC DNA]</scope>
    <source>
        <strain evidence="3 4">DAOM BR117</strain>
    </source>
</reference>
<feature type="region of interest" description="Disordered" evidence="1">
    <location>
        <begin position="534"/>
        <end position="584"/>
    </location>
</feature>
<feature type="domain" description="SAM" evidence="2">
    <location>
        <begin position="307"/>
        <end position="365"/>
    </location>
</feature>
<feature type="region of interest" description="Disordered" evidence="1">
    <location>
        <begin position="57"/>
        <end position="188"/>
    </location>
</feature>
<feature type="compositionally biased region" description="Basic and acidic residues" evidence="1">
    <location>
        <begin position="92"/>
        <end position="116"/>
    </location>
</feature>
<dbReference type="Gene3D" id="1.10.150.50">
    <property type="entry name" value="Transcription Factor, Ets-1"/>
    <property type="match status" value="1"/>
</dbReference>
<dbReference type="RefSeq" id="XP_016607866.1">
    <property type="nucleotide sequence ID" value="XM_016753424.1"/>
</dbReference>
<evidence type="ECO:0000259" key="2">
    <source>
        <dbReference type="Pfam" id="PF00536"/>
    </source>
</evidence>
<evidence type="ECO:0000256" key="1">
    <source>
        <dbReference type="SAM" id="MobiDB-lite"/>
    </source>
</evidence>
<dbReference type="OrthoDB" id="2132783at2759"/>
<feature type="compositionally biased region" description="Polar residues" evidence="1">
    <location>
        <begin position="277"/>
        <end position="290"/>
    </location>
</feature>
<dbReference type="Proteomes" id="UP000053201">
    <property type="component" value="Unassembled WGS sequence"/>
</dbReference>